<evidence type="ECO:0000313" key="3">
    <source>
        <dbReference type="WBParaSite" id="Pan_g19064.t1"/>
    </source>
</evidence>
<dbReference type="Proteomes" id="UP000492821">
    <property type="component" value="Unassembled WGS sequence"/>
</dbReference>
<feature type="compositionally biased region" description="Polar residues" evidence="1">
    <location>
        <begin position="87"/>
        <end position="99"/>
    </location>
</feature>
<dbReference type="AlphaFoldDB" id="A0A7E4VBS7"/>
<dbReference type="WBParaSite" id="Pan_g19064.t1">
    <property type="protein sequence ID" value="Pan_g19064.t1"/>
    <property type="gene ID" value="Pan_g19064"/>
</dbReference>
<evidence type="ECO:0000313" key="2">
    <source>
        <dbReference type="Proteomes" id="UP000492821"/>
    </source>
</evidence>
<keyword evidence="2" id="KW-1185">Reference proteome</keyword>
<feature type="compositionally biased region" description="Basic and acidic residues" evidence="1">
    <location>
        <begin position="114"/>
        <end position="124"/>
    </location>
</feature>
<reference evidence="3" key="2">
    <citation type="submission" date="2020-10" db="UniProtKB">
        <authorList>
            <consortium name="WormBaseParasite"/>
        </authorList>
    </citation>
    <scope>IDENTIFICATION</scope>
</reference>
<reference evidence="2" key="1">
    <citation type="journal article" date="2013" name="Genetics">
        <title>The draft genome and transcriptome of Panagrellus redivivus are shaped by the harsh demands of a free-living lifestyle.</title>
        <authorList>
            <person name="Srinivasan J."/>
            <person name="Dillman A.R."/>
            <person name="Macchietto M.G."/>
            <person name="Heikkinen L."/>
            <person name="Lakso M."/>
            <person name="Fracchia K.M."/>
            <person name="Antoshechkin I."/>
            <person name="Mortazavi A."/>
            <person name="Wong G."/>
            <person name="Sternberg P.W."/>
        </authorList>
    </citation>
    <scope>NUCLEOTIDE SEQUENCE [LARGE SCALE GENOMIC DNA]</scope>
    <source>
        <strain evidence="2">MT8872</strain>
    </source>
</reference>
<protein>
    <submittedName>
        <fullName evidence="3">Uncharacterized protein</fullName>
    </submittedName>
</protein>
<feature type="region of interest" description="Disordered" evidence="1">
    <location>
        <begin position="87"/>
        <end position="124"/>
    </location>
</feature>
<proteinExistence type="predicted"/>
<name>A0A7E4VBS7_PANRE</name>
<evidence type="ECO:0000256" key="1">
    <source>
        <dbReference type="SAM" id="MobiDB-lite"/>
    </source>
</evidence>
<sequence length="124" mass="14682">MSNSDDKVNVYKFKFIPKNELESNQNLVPHRTTPDRSRDYWKENEIGYNDYQFSYEEQRIMVHMATKPTTKEERAKLLYRYLQIQGKSMQASTSKSTPENYIDSEQPFATDSINNKDDPNTRKS</sequence>
<accession>A0A7E4VBS7</accession>
<organism evidence="2 3">
    <name type="scientific">Panagrellus redivivus</name>
    <name type="common">Microworm</name>
    <dbReference type="NCBI Taxonomy" id="6233"/>
    <lineage>
        <taxon>Eukaryota</taxon>
        <taxon>Metazoa</taxon>
        <taxon>Ecdysozoa</taxon>
        <taxon>Nematoda</taxon>
        <taxon>Chromadorea</taxon>
        <taxon>Rhabditida</taxon>
        <taxon>Tylenchina</taxon>
        <taxon>Panagrolaimomorpha</taxon>
        <taxon>Panagrolaimoidea</taxon>
        <taxon>Panagrolaimidae</taxon>
        <taxon>Panagrellus</taxon>
    </lineage>
</organism>